<evidence type="ECO:0000313" key="8">
    <source>
        <dbReference type="Proteomes" id="UP000288716"/>
    </source>
</evidence>
<dbReference type="OrthoDB" id="2789670at2759"/>
<protein>
    <submittedName>
        <fullName evidence="7">Cytochrome P450 3A13-like protein</fullName>
    </submittedName>
</protein>
<evidence type="ECO:0000256" key="4">
    <source>
        <dbReference type="ARBA" id="ARBA00023002"/>
    </source>
</evidence>
<proteinExistence type="inferred from homology"/>
<dbReference type="Proteomes" id="UP000288716">
    <property type="component" value="Unassembled WGS sequence"/>
</dbReference>
<dbReference type="GO" id="GO:0016705">
    <property type="term" value="F:oxidoreductase activity, acting on paired donors, with incorporation or reduction of molecular oxygen"/>
    <property type="evidence" value="ECO:0007669"/>
    <property type="project" value="InterPro"/>
</dbReference>
<dbReference type="VEuPathDB" id="VectorBase:LDEU007703"/>
<evidence type="ECO:0000256" key="2">
    <source>
        <dbReference type="ARBA" id="ARBA00022617"/>
    </source>
</evidence>
<evidence type="ECO:0000256" key="3">
    <source>
        <dbReference type="ARBA" id="ARBA00022723"/>
    </source>
</evidence>
<comment type="similarity">
    <text evidence="1">Belongs to the cytochrome P450 family.</text>
</comment>
<evidence type="ECO:0000313" key="7">
    <source>
        <dbReference type="EMBL" id="RWS24337.1"/>
    </source>
</evidence>
<dbReference type="SUPFAM" id="SSF48264">
    <property type="entry name" value="Cytochrome P450"/>
    <property type="match status" value="1"/>
</dbReference>
<evidence type="ECO:0000256" key="6">
    <source>
        <dbReference type="ARBA" id="ARBA00023033"/>
    </source>
</evidence>
<evidence type="ECO:0000256" key="1">
    <source>
        <dbReference type="ARBA" id="ARBA00010617"/>
    </source>
</evidence>
<keyword evidence="8" id="KW-1185">Reference proteome</keyword>
<keyword evidence="4" id="KW-0560">Oxidoreductase</keyword>
<dbReference type="PRINTS" id="PR00463">
    <property type="entry name" value="EP450I"/>
</dbReference>
<keyword evidence="3" id="KW-0479">Metal-binding</keyword>
<dbReference type="Pfam" id="PF00067">
    <property type="entry name" value="p450"/>
    <property type="match status" value="1"/>
</dbReference>
<sequence>MNRVSDNTLEKFSELAKRGVEVNVREVFGVHTFDTITTCTFGVSINSHDGSNKEVIKNLETFLDFSSWRWLVILLLPGFLQTKLGLQSTPDFILNYFETTMRAVLEDRKKRNEESNDILQLMLDAEAETRFVKGEEKGSFQALEAALSKMDDEGAVFKNMKFGEKKLSFTEILAQSVFLMLAGYHTTTVLLSYCSYALALYPEIDAKLVAELKRKIGDKKNIEYEDVSSLMYLDAFVNETLRYYPPITN</sequence>
<dbReference type="Gene3D" id="1.10.630.10">
    <property type="entry name" value="Cytochrome P450"/>
    <property type="match status" value="1"/>
</dbReference>
<dbReference type="STRING" id="299467.A0A443S9Z4"/>
<dbReference type="EMBL" id="NCKV01005003">
    <property type="protein sequence ID" value="RWS24337.1"/>
    <property type="molecule type" value="Genomic_DNA"/>
</dbReference>
<evidence type="ECO:0000256" key="5">
    <source>
        <dbReference type="ARBA" id="ARBA00023004"/>
    </source>
</evidence>
<comment type="caution">
    <text evidence="7">The sequence shown here is derived from an EMBL/GenBank/DDBJ whole genome shotgun (WGS) entry which is preliminary data.</text>
</comment>
<dbReference type="PANTHER" id="PTHR24302:SF15">
    <property type="entry name" value="FATTY-ACID PEROXYGENASE"/>
    <property type="match status" value="1"/>
</dbReference>
<dbReference type="GO" id="GO:0005506">
    <property type="term" value="F:iron ion binding"/>
    <property type="evidence" value="ECO:0007669"/>
    <property type="project" value="InterPro"/>
</dbReference>
<accession>A0A443S9Z4</accession>
<name>A0A443S9Z4_9ACAR</name>
<dbReference type="GO" id="GO:0020037">
    <property type="term" value="F:heme binding"/>
    <property type="evidence" value="ECO:0007669"/>
    <property type="project" value="InterPro"/>
</dbReference>
<dbReference type="PANTHER" id="PTHR24302">
    <property type="entry name" value="CYTOCHROME P450 FAMILY 3"/>
    <property type="match status" value="1"/>
</dbReference>
<reference evidence="7 8" key="1">
    <citation type="journal article" date="2018" name="Gigascience">
        <title>Genomes of trombidid mites reveal novel predicted allergens and laterally-transferred genes associated with secondary metabolism.</title>
        <authorList>
            <person name="Dong X."/>
            <person name="Chaisiri K."/>
            <person name="Xia D."/>
            <person name="Armstrong S.D."/>
            <person name="Fang Y."/>
            <person name="Donnelly M.J."/>
            <person name="Kadowaki T."/>
            <person name="McGarry J.W."/>
            <person name="Darby A.C."/>
            <person name="Makepeace B.L."/>
        </authorList>
    </citation>
    <scope>NUCLEOTIDE SEQUENCE [LARGE SCALE GENOMIC DNA]</scope>
    <source>
        <strain evidence="7">UoL-UT</strain>
    </source>
</reference>
<keyword evidence="6" id="KW-0503">Monooxygenase</keyword>
<organism evidence="7 8">
    <name type="scientific">Leptotrombidium deliense</name>
    <dbReference type="NCBI Taxonomy" id="299467"/>
    <lineage>
        <taxon>Eukaryota</taxon>
        <taxon>Metazoa</taxon>
        <taxon>Ecdysozoa</taxon>
        <taxon>Arthropoda</taxon>
        <taxon>Chelicerata</taxon>
        <taxon>Arachnida</taxon>
        <taxon>Acari</taxon>
        <taxon>Acariformes</taxon>
        <taxon>Trombidiformes</taxon>
        <taxon>Prostigmata</taxon>
        <taxon>Anystina</taxon>
        <taxon>Parasitengona</taxon>
        <taxon>Trombiculoidea</taxon>
        <taxon>Trombiculidae</taxon>
        <taxon>Leptotrombidium</taxon>
    </lineage>
</organism>
<keyword evidence="5" id="KW-0408">Iron</keyword>
<dbReference type="InterPro" id="IPR001128">
    <property type="entry name" value="Cyt_P450"/>
</dbReference>
<dbReference type="AlphaFoldDB" id="A0A443S9Z4"/>
<dbReference type="InterPro" id="IPR002401">
    <property type="entry name" value="Cyt_P450_E_grp-I"/>
</dbReference>
<dbReference type="InterPro" id="IPR050705">
    <property type="entry name" value="Cytochrome_P450_3A"/>
</dbReference>
<keyword evidence="2" id="KW-0349">Heme</keyword>
<gene>
    <name evidence="7" type="ORF">B4U80_03255</name>
</gene>
<dbReference type="GO" id="GO:0008395">
    <property type="term" value="F:steroid hydroxylase activity"/>
    <property type="evidence" value="ECO:0007669"/>
    <property type="project" value="TreeGrafter"/>
</dbReference>
<dbReference type="InterPro" id="IPR036396">
    <property type="entry name" value="Cyt_P450_sf"/>
</dbReference>